<feature type="chain" id="PRO_5045937809" evidence="9">
    <location>
        <begin position="22"/>
        <end position="499"/>
    </location>
</feature>
<protein>
    <submittedName>
        <fullName evidence="11">ABC transporter permease subunit</fullName>
    </submittedName>
</protein>
<feature type="transmembrane region" description="Helical" evidence="8">
    <location>
        <begin position="466"/>
        <end position="488"/>
    </location>
</feature>
<evidence type="ECO:0000256" key="9">
    <source>
        <dbReference type="SAM" id="SignalP"/>
    </source>
</evidence>
<dbReference type="CDD" id="cd06261">
    <property type="entry name" value="TM_PBP2"/>
    <property type="match status" value="1"/>
</dbReference>
<dbReference type="RefSeq" id="WP_395814809.1">
    <property type="nucleotide sequence ID" value="NZ_CP043494.1"/>
</dbReference>
<comment type="similarity">
    <text evidence="6">In the C-terminal section; belongs to the OsmX family.</text>
</comment>
<dbReference type="InterPro" id="IPR041894">
    <property type="entry name" value="PBP2_ProX-like"/>
</dbReference>
<evidence type="ECO:0000313" key="11">
    <source>
        <dbReference type="EMBL" id="WNG43580.1"/>
    </source>
</evidence>
<dbReference type="Gene3D" id="3.40.190.120">
    <property type="entry name" value="Osmoprotection protein (prox), domain 2"/>
    <property type="match status" value="1"/>
</dbReference>
<dbReference type="SUPFAM" id="SSF161098">
    <property type="entry name" value="MetI-like"/>
    <property type="match status" value="1"/>
</dbReference>
<reference evidence="11 12" key="1">
    <citation type="submission" date="2019-08" db="EMBL/GenBank/DDBJ databases">
        <title>Archangium and Cystobacter genomes.</title>
        <authorList>
            <person name="Chen I.-C.K."/>
            <person name="Wielgoss S."/>
        </authorList>
    </citation>
    <scope>NUCLEOTIDE SEQUENCE [LARGE SCALE GENOMIC DNA]</scope>
    <source>
        <strain evidence="11 12">Cbm 6</strain>
    </source>
</reference>
<dbReference type="PANTHER" id="PTHR30177">
    <property type="entry name" value="GLYCINE BETAINE/L-PROLINE TRANSPORT SYSTEM PERMEASE PROTEIN PROW"/>
    <property type="match status" value="1"/>
</dbReference>
<keyword evidence="9" id="KW-0732">Signal</keyword>
<evidence type="ECO:0000256" key="3">
    <source>
        <dbReference type="ARBA" id="ARBA00022692"/>
    </source>
</evidence>
<evidence type="ECO:0000256" key="7">
    <source>
        <dbReference type="ARBA" id="ARBA00035652"/>
    </source>
</evidence>
<dbReference type="InterPro" id="IPR035906">
    <property type="entry name" value="MetI-like_sf"/>
</dbReference>
<keyword evidence="12" id="KW-1185">Reference proteome</keyword>
<evidence type="ECO:0000256" key="4">
    <source>
        <dbReference type="ARBA" id="ARBA00022989"/>
    </source>
</evidence>
<dbReference type="CDD" id="cd13607">
    <property type="entry name" value="PBP2_AfProX_like"/>
    <property type="match status" value="1"/>
</dbReference>
<feature type="domain" description="ABC transmembrane type-1" evidence="10">
    <location>
        <begin position="301"/>
        <end position="484"/>
    </location>
</feature>
<dbReference type="PROSITE" id="PS51257">
    <property type="entry name" value="PROKAR_LIPOPROTEIN"/>
    <property type="match status" value="1"/>
</dbReference>
<comment type="subcellular location">
    <subcellularLocation>
        <location evidence="1 8">Cell membrane</location>
        <topology evidence="1 8">Multi-pass membrane protein</topology>
    </subcellularLocation>
</comment>
<comment type="similarity">
    <text evidence="7">In the N-terminal section; belongs to the binding-protein-dependent transport system permease family.</text>
</comment>
<gene>
    <name evidence="11" type="ORF">F0U60_05270</name>
</gene>
<evidence type="ECO:0000256" key="2">
    <source>
        <dbReference type="ARBA" id="ARBA00022448"/>
    </source>
</evidence>
<feature type="signal peptide" evidence="9">
    <location>
        <begin position="1"/>
        <end position="21"/>
    </location>
</feature>
<sequence>MRWLGACLLLVLVACSGSSSEAPGVRVGSKKFTESVILGDMVTQLARSTGARAEHRRELGGTQVLWQALRRGEIDVYPEYTGTLRQEIFAGRPLPDDEALRQALAAEGLRMSAPLGFNDTYALGMKEAEAERLGIRTLSDLRQHPELRFGFSNEFMDRADGWPALRSRYALPQREVRGLDHDLAYRGLESGAIQVTDLYSTDAEIAYYHLRVLEDDLRHFPAYDAVLLFRADLDARAPEVVAAFGRLEGRISEPEMVELNARAKLQRVPERQVAASFLERELGMTVTVRGDSVLASLWRHTREHLFLVGLSLLAAIGVAVPLGVLVARRPRLGKGVLALAGIIQTVPSLALLVFMIPLLGIGARPAIVALFLYSLLPIIRNTAAGLSGIPPEVRESAEALGLPPGARLRLVELPMAAPSILAGIQTSAVINVGTATLGALIGAGGYGQPILTGIRLDDTALILQGAVPAAVLALLVSCLFELVEWLVVPRGLRLGGSRG</sequence>
<feature type="transmembrane region" description="Helical" evidence="8">
    <location>
        <begin position="336"/>
        <end position="356"/>
    </location>
</feature>
<feature type="transmembrane region" description="Helical" evidence="8">
    <location>
        <begin position="362"/>
        <end position="379"/>
    </location>
</feature>
<accession>A0ABY9WJ37</accession>
<dbReference type="SUPFAM" id="SSF53850">
    <property type="entry name" value="Periplasmic binding protein-like II"/>
    <property type="match status" value="1"/>
</dbReference>
<comment type="similarity">
    <text evidence="8">Belongs to the binding-protein-dependent transport system permease family.</text>
</comment>
<feature type="transmembrane region" description="Helical" evidence="8">
    <location>
        <begin position="305"/>
        <end position="327"/>
    </location>
</feature>
<keyword evidence="3 8" id="KW-0812">Transmembrane</keyword>
<dbReference type="InterPro" id="IPR007210">
    <property type="entry name" value="ABC_Gly_betaine_transp_sub-bd"/>
</dbReference>
<name>A0ABY9WJ37_9BACT</name>
<proteinExistence type="inferred from homology"/>
<dbReference type="Pfam" id="PF00528">
    <property type="entry name" value="BPD_transp_1"/>
    <property type="match status" value="1"/>
</dbReference>
<dbReference type="PANTHER" id="PTHR30177:SF4">
    <property type="entry name" value="OSMOPROTECTANT IMPORT PERMEASE PROTEIN OSMW"/>
    <property type="match status" value="1"/>
</dbReference>
<organism evidence="11 12">
    <name type="scientific">Archangium minus</name>
    <dbReference type="NCBI Taxonomy" id="83450"/>
    <lineage>
        <taxon>Bacteria</taxon>
        <taxon>Pseudomonadati</taxon>
        <taxon>Myxococcota</taxon>
        <taxon>Myxococcia</taxon>
        <taxon>Myxococcales</taxon>
        <taxon>Cystobacterineae</taxon>
        <taxon>Archangiaceae</taxon>
        <taxon>Archangium</taxon>
    </lineage>
</organism>
<dbReference type="InterPro" id="IPR000515">
    <property type="entry name" value="MetI-like"/>
</dbReference>
<keyword evidence="5 8" id="KW-0472">Membrane</keyword>
<evidence type="ECO:0000313" key="12">
    <source>
        <dbReference type="Proteomes" id="UP001611383"/>
    </source>
</evidence>
<dbReference type="PROSITE" id="PS50928">
    <property type="entry name" value="ABC_TM1"/>
    <property type="match status" value="1"/>
</dbReference>
<dbReference type="Gene3D" id="3.40.190.10">
    <property type="entry name" value="Periplasmic binding protein-like II"/>
    <property type="match status" value="1"/>
</dbReference>
<evidence type="ECO:0000256" key="5">
    <source>
        <dbReference type="ARBA" id="ARBA00023136"/>
    </source>
</evidence>
<dbReference type="EMBL" id="CP043494">
    <property type="protein sequence ID" value="WNG43580.1"/>
    <property type="molecule type" value="Genomic_DNA"/>
</dbReference>
<evidence type="ECO:0000259" key="10">
    <source>
        <dbReference type="PROSITE" id="PS50928"/>
    </source>
</evidence>
<evidence type="ECO:0000256" key="6">
    <source>
        <dbReference type="ARBA" id="ARBA00035642"/>
    </source>
</evidence>
<dbReference type="Gene3D" id="1.10.3720.10">
    <property type="entry name" value="MetI-like"/>
    <property type="match status" value="1"/>
</dbReference>
<keyword evidence="2 8" id="KW-0813">Transport</keyword>
<dbReference type="Proteomes" id="UP001611383">
    <property type="component" value="Chromosome"/>
</dbReference>
<feature type="transmembrane region" description="Helical" evidence="8">
    <location>
        <begin position="428"/>
        <end position="446"/>
    </location>
</feature>
<dbReference type="Pfam" id="PF04069">
    <property type="entry name" value="OpuAC"/>
    <property type="match status" value="1"/>
</dbReference>
<evidence type="ECO:0000256" key="1">
    <source>
        <dbReference type="ARBA" id="ARBA00004651"/>
    </source>
</evidence>
<keyword evidence="4 8" id="KW-1133">Transmembrane helix</keyword>
<dbReference type="InterPro" id="IPR051204">
    <property type="entry name" value="ABC_transp_perm/SBD"/>
</dbReference>
<evidence type="ECO:0000256" key="8">
    <source>
        <dbReference type="RuleBase" id="RU363032"/>
    </source>
</evidence>